<dbReference type="FunFam" id="1.10.287.70:FF:000002">
    <property type="entry name" value="Potassium voltage-gated channel subfamily a member"/>
    <property type="match status" value="1"/>
</dbReference>
<keyword evidence="15" id="KW-1185">Reference proteome</keyword>
<keyword evidence="9" id="KW-0406">Ion transport</keyword>
<dbReference type="Pfam" id="PF02214">
    <property type="entry name" value="BTB_2"/>
    <property type="match status" value="1"/>
</dbReference>
<feature type="transmembrane region" description="Helical" evidence="13">
    <location>
        <begin position="239"/>
        <end position="261"/>
    </location>
</feature>
<dbReference type="PANTHER" id="PTHR11537">
    <property type="entry name" value="VOLTAGE-GATED POTASSIUM CHANNEL"/>
    <property type="match status" value="1"/>
</dbReference>
<dbReference type="InterPro" id="IPR027359">
    <property type="entry name" value="Volt_channel_dom_sf"/>
</dbReference>
<dbReference type="GO" id="GO:0005251">
    <property type="term" value="F:delayed rectifier potassium channel activity"/>
    <property type="evidence" value="ECO:0007669"/>
    <property type="project" value="TreeGrafter"/>
</dbReference>
<feature type="transmembrane region" description="Helical" evidence="13">
    <location>
        <begin position="206"/>
        <end position="227"/>
    </location>
</feature>
<keyword evidence="11" id="KW-0407">Ion channel</keyword>
<feature type="transmembrane region" description="Helical" evidence="13">
    <location>
        <begin position="367"/>
        <end position="396"/>
    </location>
</feature>
<dbReference type="InterPro" id="IPR011333">
    <property type="entry name" value="SKP1/BTB/POZ_sf"/>
</dbReference>
<evidence type="ECO:0000256" key="2">
    <source>
        <dbReference type="ARBA" id="ARBA00022448"/>
    </source>
</evidence>
<dbReference type="SUPFAM" id="SSF81324">
    <property type="entry name" value="Voltage-gated potassium channels"/>
    <property type="match status" value="1"/>
</dbReference>
<feature type="transmembrane region" description="Helical" evidence="13">
    <location>
        <begin position="308"/>
        <end position="329"/>
    </location>
</feature>
<comment type="subcellular location">
    <subcellularLocation>
        <location evidence="1">Membrane</location>
        <topology evidence="1">Multi-pass membrane protein</topology>
    </subcellularLocation>
</comment>
<dbReference type="InterPro" id="IPR005821">
    <property type="entry name" value="Ion_trans_dom"/>
</dbReference>
<keyword evidence="5" id="KW-0631">Potassium channel</keyword>
<feature type="region of interest" description="Disordered" evidence="12">
    <location>
        <begin position="451"/>
        <end position="476"/>
    </location>
</feature>
<name>A0A6S7K6M9_PARCT</name>
<evidence type="ECO:0000256" key="8">
    <source>
        <dbReference type="ARBA" id="ARBA00022989"/>
    </source>
</evidence>
<keyword evidence="8 13" id="KW-1133">Transmembrane helix</keyword>
<proteinExistence type="predicted"/>
<dbReference type="InterPro" id="IPR003968">
    <property type="entry name" value="K_chnl_volt-dep_Kv"/>
</dbReference>
<dbReference type="SUPFAM" id="SSF54695">
    <property type="entry name" value="POZ domain"/>
    <property type="match status" value="1"/>
</dbReference>
<keyword evidence="2" id="KW-0813">Transport</keyword>
<dbReference type="Proteomes" id="UP001152795">
    <property type="component" value="Unassembled WGS sequence"/>
</dbReference>
<accession>A0A6S7K6M9</accession>
<dbReference type="PRINTS" id="PR01491">
    <property type="entry name" value="KVCHANNEL"/>
</dbReference>
<organism evidence="14 15">
    <name type="scientific">Paramuricea clavata</name>
    <name type="common">Red gorgonian</name>
    <name type="synonym">Violescent sea-whip</name>
    <dbReference type="NCBI Taxonomy" id="317549"/>
    <lineage>
        <taxon>Eukaryota</taxon>
        <taxon>Metazoa</taxon>
        <taxon>Cnidaria</taxon>
        <taxon>Anthozoa</taxon>
        <taxon>Octocorallia</taxon>
        <taxon>Malacalcyonacea</taxon>
        <taxon>Plexauridae</taxon>
        <taxon>Paramuricea</taxon>
    </lineage>
</organism>
<evidence type="ECO:0000313" key="15">
    <source>
        <dbReference type="Proteomes" id="UP001152795"/>
    </source>
</evidence>
<dbReference type="GO" id="GO:0008076">
    <property type="term" value="C:voltage-gated potassium channel complex"/>
    <property type="evidence" value="ECO:0007669"/>
    <property type="project" value="InterPro"/>
</dbReference>
<dbReference type="EMBL" id="CACRXK020012503">
    <property type="protein sequence ID" value="CAB4023441.1"/>
    <property type="molecule type" value="Genomic_DNA"/>
</dbReference>
<evidence type="ECO:0000256" key="5">
    <source>
        <dbReference type="ARBA" id="ARBA00022826"/>
    </source>
</evidence>
<reference evidence="14" key="1">
    <citation type="submission" date="2020-04" db="EMBL/GenBank/DDBJ databases">
        <authorList>
            <person name="Alioto T."/>
            <person name="Alioto T."/>
            <person name="Gomez Garrido J."/>
        </authorList>
    </citation>
    <scope>NUCLEOTIDE SEQUENCE</scope>
    <source>
        <strain evidence="14">A484AB</strain>
    </source>
</reference>
<evidence type="ECO:0000256" key="9">
    <source>
        <dbReference type="ARBA" id="ARBA00023065"/>
    </source>
</evidence>
<evidence type="ECO:0000256" key="13">
    <source>
        <dbReference type="SAM" id="Phobius"/>
    </source>
</evidence>
<evidence type="ECO:0000256" key="10">
    <source>
        <dbReference type="ARBA" id="ARBA00023136"/>
    </source>
</evidence>
<keyword evidence="4 13" id="KW-0812">Transmembrane</keyword>
<keyword evidence="10 13" id="KW-0472">Membrane</keyword>
<dbReference type="PRINTS" id="PR01496">
    <property type="entry name" value="SHAKERCHANEL"/>
</dbReference>
<gene>
    <name evidence="14" type="ORF">PACLA_8A030167</name>
</gene>
<keyword evidence="6" id="KW-0851">Voltage-gated channel</keyword>
<dbReference type="FunFam" id="1.20.120.350:FF:000074">
    <property type="entry name" value="SHaW family of potassium channels"/>
    <property type="match status" value="1"/>
</dbReference>
<evidence type="ECO:0000256" key="12">
    <source>
        <dbReference type="SAM" id="MobiDB-lite"/>
    </source>
</evidence>
<dbReference type="AlphaFoldDB" id="A0A6S7K6M9"/>
<evidence type="ECO:0000256" key="6">
    <source>
        <dbReference type="ARBA" id="ARBA00022882"/>
    </source>
</evidence>
<dbReference type="OrthoDB" id="415460at2759"/>
<keyword evidence="7" id="KW-0630">Potassium</keyword>
<dbReference type="PRINTS" id="PR00169">
    <property type="entry name" value="KCHANNEL"/>
</dbReference>
<dbReference type="Gene3D" id="1.10.287.70">
    <property type="match status" value="1"/>
</dbReference>
<dbReference type="InterPro" id="IPR003972">
    <property type="entry name" value="K_chnl_volt-dep_Kv1"/>
</dbReference>
<dbReference type="Gene3D" id="3.30.710.10">
    <property type="entry name" value="Potassium Channel Kv1.1, Chain A"/>
    <property type="match status" value="1"/>
</dbReference>
<evidence type="ECO:0000256" key="11">
    <source>
        <dbReference type="ARBA" id="ARBA00023303"/>
    </source>
</evidence>
<evidence type="ECO:0000313" key="14">
    <source>
        <dbReference type="EMBL" id="CAB4023441.1"/>
    </source>
</evidence>
<dbReference type="InterPro" id="IPR028325">
    <property type="entry name" value="VG_K_chnl"/>
</dbReference>
<feature type="transmembrane region" description="Helical" evidence="13">
    <location>
        <begin position="163"/>
        <end position="186"/>
    </location>
</feature>
<dbReference type="GO" id="GO:0001508">
    <property type="term" value="P:action potential"/>
    <property type="evidence" value="ECO:0007669"/>
    <property type="project" value="TreeGrafter"/>
</dbReference>
<evidence type="ECO:0000256" key="1">
    <source>
        <dbReference type="ARBA" id="ARBA00004141"/>
    </source>
</evidence>
<dbReference type="InterPro" id="IPR003131">
    <property type="entry name" value="T1-type_BTB"/>
</dbReference>
<evidence type="ECO:0000256" key="7">
    <source>
        <dbReference type="ARBA" id="ARBA00022958"/>
    </source>
</evidence>
<dbReference type="PANTHER" id="PTHR11537:SF113">
    <property type="entry name" value="POTASSIUM VOLTAGE-GATED CHANNEL PROTEIN SHAKER"/>
    <property type="match status" value="1"/>
</dbReference>
<evidence type="ECO:0000256" key="4">
    <source>
        <dbReference type="ARBA" id="ARBA00022692"/>
    </source>
</evidence>
<dbReference type="Pfam" id="PF00520">
    <property type="entry name" value="Ion_trans"/>
    <property type="match status" value="1"/>
</dbReference>
<keyword evidence="3" id="KW-0633">Potassium transport</keyword>
<evidence type="ECO:0000256" key="3">
    <source>
        <dbReference type="ARBA" id="ARBA00022538"/>
    </source>
</evidence>
<dbReference type="GO" id="GO:0051260">
    <property type="term" value="P:protein homooligomerization"/>
    <property type="evidence" value="ECO:0007669"/>
    <property type="project" value="InterPro"/>
</dbReference>
<sequence length="485" mass="55143">MTTDTESCNMGDFCLFRPNSEFRDVQSTEQPMKFIINVSGLRFETYKHTVEQLPESVLGSASKRNRYWDSENNEFFFDRNRTCFEAILTYYQTKGILIRPATVPMNIFVNELKFFELGQEALWKATEGYNGFEEQYEKPKNKLQCKVWELFEHPDTSRAARGIAILSISIILLSVVLFCIETLPSFQENNMKRNGTGKEEQDKDRYTSGPFIIEALCISWFTIEYVVRLLSSPNKWKFVTSILNVIDLIAIIPFYISIAMANSETDVSSLAILRVVRLVRVFRIFKLSRYSRGLQILGHTLRASVKELGLLLFFLCVGIILFSSAIYYAELGSNEKFVSIPDSFWWSIITMTTVGYGDYVPVTGVGKLVGCFCAITGVLFIALPVPVIVSNFAYYYSKERNRQMTREMNPEEGSSTSADNIRSLICCPTVNERNTCTGRKVKNGKIIREKRVDSSTEEGGPSEVMLQNNNGNPRMGPVNVIESNV</sequence>
<protein>
    <submittedName>
        <fullName evidence="14">Potassium voltage-gated channel subfamily A member 2-like</fullName>
    </submittedName>
</protein>
<comment type="caution">
    <text evidence="14">The sequence shown here is derived from an EMBL/GenBank/DDBJ whole genome shotgun (WGS) entry which is preliminary data.</text>
</comment>
<dbReference type="Gene3D" id="1.20.120.350">
    <property type="entry name" value="Voltage-gated potassium channels. Chain C"/>
    <property type="match status" value="1"/>
</dbReference>